<dbReference type="EMBL" id="JAUDZG010000005">
    <property type="protein sequence ID" value="KAK3304013.1"/>
    <property type="molecule type" value="Genomic_DNA"/>
</dbReference>
<accession>A0AAJ0GPY0</accession>
<gene>
    <name evidence="1" type="ORF">B0T15DRAFT_226801</name>
</gene>
<evidence type="ECO:0000313" key="1">
    <source>
        <dbReference type="EMBL" id="KAK3304013.1"/>
    </source>
</evidence>
<protein>
    <submittedName>
        <fullName evidence="1">Uncharacterized protein</fullName>
    </submittedName>
</protein>
<reference evidence="1" key="2">
    <citation type="submission" date="2023-06" db="EMBL/GenBank/DDBJ databases">
        <authorList>
            <consortium name="Lawrence Berkeley National Laboratory"/>
            <person name="Mondo S.J."/>
            <person name="Hensen N."/>
            <person name="Bonometti L."/>
            <person name="Westerberg I."/>
            <person name="Brannstrom I.O."/>
            <person name="Guillou S."/>
            <person name="Cros-Aarteil S."/>
            <person name="Calhoun S."/>
            <person name="Haridas S."/>
            <person name="Kuo A."/>
            <person name="Pangilinan J."/>
            <person name="Riley R."/>
            <person name="Labutti K."/>
            <person name="Andreopoulos B."/>
            <person name="Lipzen A."/>
            <person name="Chen C."/>
            <person name="Yanf M."/>
            <person name="Daum C."/>
            <person name="Ng V."/>
            <person name="Clum A."/>
            <person name="Steindorff A."/>
            <person name="Ohm R."/>
            <person name="Martin F."/>
            <person name="Silar P."/>
            <person name="Natvig D."/>
            <person name="Lalanne C."/>
            <person name="Gautier V."/>
            <person name="Ament-Velasquez S.L."/>
            <person name="Kruys A."/>
            <person name="Hutchinson M.I."/>
            <person name="Powell A.J."/>
            <person name="Barry K."/>
            <person name="Miller A.N."/>
            <person name="Grigoriev I.V."/>
            <person name="Debuchy R."/>
            <person name="Gladieux P."/>
            <person name="Thoren M.H."/>
            <person name="Johannesson H."/>
        </authorList>
    </citation>
    <scope>NUCLEOTIDE SEQUENCE</scope>
    <source>
        <strain evidence="1">CBS 333.67</strain>
    </source>
</reference>
<reference evidence="1" key="1">
    <citation type="journal article" date="2023" name="Mol. Phylogenet. Evol.">
        <title>Genome-scale phylogeny and comparative genomics of the fungal order Sordariales.</title>
        <authorList>
            <person name="Hensen N."/>
            <person name="Bonometti L."/>
            <person name="Westerberg I."/>
            <person name="Brannstrom I.O."/>
            <person name="Guillou S."/>
            <person name="Cros-Aarteil S."/>
            <person name="Calhoun S."/>
            <person name="Haridas S."/>
            <person name="Kuo A."/>
            <person name="Mondo S."/>
            <person name="Pangilinan J."/>
            <person name="Riley R."/>
            <person name="LaButti K."/>
            <person name="Andreopoulos B."/>
            <person name="Lipzen A."/>
            <person name="Chen C."/>
            <person name="Yan M."/>
            <person name="Daum C."/>
            <person name="Ng V."/>
            <person name="Clum A."/>
            <person name="Steindorff A."/>
            <person name="Ohm R.A."/>
            <person name="Martin F."/>
            <person name="Silar P."/>
            <person name="Natvig D.O."/>
            <person name="Lalanne C."/>
            <person name="Gautier V."/>
            <person name="Ament-Velasquez S.L."/>
            <person name="Kruys A."/>
            <person name="Hutchinson M.I."/>
            <person name="Powell A.J."/>
            <person name="Barry K."/>
            <person name="Miller A.N."/>
            <person name="Grigoriev I.V."/>
            <person name="Debuchy R."/>
            <person name="Gladieux P."/>
            <person name="Hiltunen Thoren M."/>
            <person name="Johannesson H."/>
        </authorList>
    </citation>
    <scope>NUCLEOTIDE SEQUENCE</scope>
    <source>
        <strain evidence="1">CBS 333.67</strain>
    </source>
</reference>
<name>A0AAJ0GPY0_9PEZI</name>
<dbReference type="GeneID" id="87881718"/>
<organism evidence="1 2">
    <name type="scientific">Chaetomium strumarium</name>
    <dbReference type="NCBI Taxonomy" id="1170767"/>
    <lineage>
        <taxon>Eukaryota</taxon>
        <taxon>Fungi</taxon>
        <taxon>Dikarya</taxon>
        <taxon>Ascomycota</taxon>
        <taxon>Pezizomycotina</taxon>
        <taxon>Sordariomycetes</taxon>
        <taxon>Sordariomycetidae</taxon>
        <taxon>Sordariales</taxon>
        <taxon>Chaetomiaceae</taxon>
        <taxon>Chaetomium</taxon>
    </lineage>
</organism>
<proteinExistence type="predicted"/>
<dbReference type="Proteomes" id="UP001273166">
    <property type="component" value="Unassembled WGS sequence"/>
</dbReference>
<dbReference type="RefSeq" id="XP_062719793.1">
    <property type="nucleotide sequence ID" value="XM_062862889.1"/>
</dbReference>
<evidence type="ECO:0000313" key="2">
    <source>
        <dbReference type="Proteomes" id="UP001273166"/>
    </source>
</evidence>
<comment type="caution">
    <text evidence="1">The sequence shown here is derived from an EMBL/GenBank/DDBJ whole genome shotgun (WGS) entry which is preliminary data.</text>
</comment>
<dbReference type="AlphaFoldDB" id="A0AAJ0GPY0"/>
<keyword evidence="2" id="KW-1185">Reference proteome</keyword>
<sequence length="199" mass="22491">MNVTNLRDRNNGGSKQSSGIRIFCGADIDDGFAAPLPVKSGVKGPYCRIPPVVSLWRRSANDVSHERALAAAPEKPLPSPGFCVRMYTVCFSVGASNLILIKGCMSRMYYCRGYMWLTVQRSHGKMSRKDFCLRWRFQHDLACDRSGPANHRTPSLRAKAGFPRFWSRPSTLRMRPNRSHEKDRVRIVCSRLLGAEKTE</sequence>